<reference evidence="2 3" key="1">
    <citation type="journal article" date="2014" name="Nat. Genet.">
        <title>Genome and transcriptome of the porcine whipworm Trichuris suis.</title>
        <authorList>
            <person name="Jex A.R."/>
            <person name="Nejsum P."/>
            <person name="Schwarz E.M."/>
            <person name="Hu L."/>
            <person name="Young N.D."/>
            <person name="Hall R.S."/>
            <person name="Korhonen P.K."/>
            <person name="Liao S."/>
            <person name="Thamsborg S."/>
            <person name="Xia J."/>
            <person name="Xu P."/>
            <person name="Wang S."/>
            <person name="Scheerlinck J.P."/>
            <person name="Hofmann A."/>
            <person name="Sternberg P.W."/>
            <person name="Wang J."/>
            <person name="Gasser R.B."/>
        </authorList>
    </citation>
    <scope>NUCLEOTIDE SEQUENCE [LARGE SCALE GENOMIC DNA]</scope>
    <source>
        <strain evidence="2">DCEP-RM93M</strain>
    </source>
</reference>
<dbReference type="Proteomes" id="UP000030764">
    <property type="component" value="Unassembled WGS sequence"/>
</dbReference>
<protein>
    <submittedName>
        <fullName evidence="2">Uncharacterized protein</fullName>
    </submittedName>
</protein>
<dbReference type="EMBL" id="KL363192">
    <property type="protein sequence ID" value="KFD56721.1"/>
    <property type="molecule type" value="Genomic_DNA"/>
</dbReference>
<proteinExistence type="predicted"/>
<keyword evidence="3" id="KW-1185">Reference proteome</keyword>
<gene>
    <name evidence="2" type="ORF">M513_02398</name>
</gene>
<evidence type="ECO:0000313" key="3">
    <source>
        <dbReference type="Proteomes" id="UP000030764"/>
    </source>
</evidence>
<feature type="region of interest" description="Disordered" evidence="1">
    <location>
        <begin position="1"/>
        <end position="61"/>
    </location>
</feature>
<dbReference type="AlphaFoldDB" id="A0A085MHM5"/>
<name>A0A085MHM5_9BILA</name>
<organism evidence="2 3">
    <name type="scientific">Trichuris suis</name>
    <name type="common">pig whipworm</name>
    <dbReference type="NCBI Taxonomy" id="68888"/>
    <lineage>
        <taxon>Eukaryota</taxon>
        <taxon>Metazoa</taxon>
        <taxon>Ecdysozoa</taxon>
        <taxon>Nematoda</taxon>
        <taxon>Enoplea</taxon>
        <taxon>Dorylaimia</taxon>
        <taxon>Trichinellida</taxon>
        <taxon>Trichuridae</taxon>
        <taxon>Trichuris</taxon>
    </lineage>
</organism>
<accession>A0A085MHM5</accession>
<sequence length="61" mass="6003">MSAHSGGAGITPAAGGSVPPCKSAHSGGAGITPAAGGSVQEKERGLKVKMHIQPNRPDQEQ</sequence>
<evidence type="ECO:0000313" key="2">
    <source>
        <dbReference type="EMBL" id="KFD56721.1"/>
    </source>
</evidence>
<evidence type="ECO:0000256" key="1">
    <source>
        <dbReference type="SAM" id="MobiDB-lite"/>
    </source>
</evidence>